<keyword evidence="2" id="KW-1133">Transmembrane helix</keyword>
<keyword evidence="2" id="KW-0472">Membrane</keyword>
<reference evidence="3" key="1">
    <citation type="journal article" date="2021" name="PeerJ">
        <title>Extensive microbial diversity within the chicken gut microbiome revealed by metagenomics and culture.</title>
        <authorList>
            <person name="Gilroy R."/>
            <person name="Ravi A."/>
            <person name="Getino M."/>
            <person name="Pursley I."/>
            <person name="Horton D.L."/>
            <person name="Alikhan N.F."/>
            <person name="Baker D."/>
            <person name="Gharbi K."/>
            <person name="Hall N."/>
            <person name="Watson M."/>
            <person name="Adriaenssens E.M."/>
            <person name="Foster-Nyarko E."/>
            <person name="Jarju S."/>
            <person name="Secka A."/>
            <person name="Antonio M."/>
            <person name="Oren A."/>
            <person name="Chaudhuri R.R."/>
            <person name="La Ragione R."/>
            <person name="Hildebrand F."/>
            <person name="Pallen M.J."/>
        </authorList>
    </citation>
    <scope>NUCLEOTIDE SEQUENCE</scope>
    <source>
        <strain evidence="3">ChiHecec2B26-446</strain>
    </source>
</reference>
<proteinExistence type="predicted"/>
<feature type="compositionally biased region" description="Basic and acidic residues" evidence="1">
    <location>
        <begin position="219"/>
        <end position="236"/>
    </location>
</feature>
<evidence type="ECO:0000256" key="1">
    <source>
        <dbReference type="SAM" id="MobiDB-lite"/>
    </source>
</evidence>
<dbReference type="GO" id="GO:0005886">
    <property type="term" value="C:plasma membrane"/>
    <property type="evidence" value="ECO:0007669"/>
    <property type="project" value="TreeGrafter"/>
</dbReference>
<dbReference type="Gene3D" id="3.30.70.1440">
    <property type="entry name" value="Multidrug efflux transporter AcrB pore domain"/>
    <property type="match status" value="1"/>
</dbReference>
<protein>
    <submittedName>
        <fullName evidence="3">Efflux RND transporter permease subunit</fullName>
    </submittedName>
</protein>
<dbReference type="AlphaFoldDB" id="A0A9D1PYC2"/>
<reference evidence="3" key="2">
    <citation type="submission" date="2021-04" db="EMBL/GenBank/DDBJ databases">
        <authorList>
            <person name="Gilroy R."/>
        </authorList>
    </citation>
    <scope>NUCLEOTIDE SEQUENCE</scope>
    <source>
        <strain evidence="3">ChiHecec2B26-446</strain>
    </source>
</reference>
<organism evidence="3 4">
    <name type="scientific">Candidatus Desulfovibrio intestinipullorum</name>
    <dbReference type="NCBI Taxonomy" id="2838536"/>
    <lineage>
        <taxon>Bacteria</taxon>
        <taxon>Pseudomonadati</taxon>
        <taxon>Thermodesulfobacteriota</taxon>
        <taxon>Desulfovibrionia</taxon>
        <taxon>Desulfovibrionales</taxon>
        <taxon>Desulfovibrionaceae</taxon>
        <taxon>Desulfovibrio</taxon>
    </lineage>
</organism>
<dbReference type="Pfam" id="PF00873">
    <property type="entry name" value="ACR_tran"/>
    <property type="match status" value="1"/>
</dbReference>
<dbReference type="EMBL" id="DXHV01000061">
    <property type="protein sequence ID" value="HIW00778.1"/>
    <property type="molecule type" value="Genomic_DNA"/>
</dbReference>
<keyword evidence="2" id="KW-0812">Transmembrane</keyword>
<dbReference type="Gene3D" id="1.20.1640.10">
    <property type="entry name" value="Multidrug efflux transporter AcrB transmembrane domain"/>
    <property type="match status" value="1"/>
</dbReference>
<dbReference type="PANTHER" id="PTHR32063:SF13">
    <property type="entry name" value="MULTIDRUG EFFLUX PUMP SUBUNIT ACRB-RELATED"/>
    <property type="match status" value="1"/>
</dbReference>
<dbReference type="PANTHER" id="PTHR32063">
    <property type="match status" value="1"/>
</dbReference>
<sequence>EASPAPGVSSGDAMNELVRIIREDLPHGIGYSWSGLSFEEVRSGSQTVYLYALSILVVFLCLAALYESWTIPFAVILVVPIGVLGAMGLSTLRGLHNDIYFQVGILAVIGLSAKNAILIVEFAKALHESGKNLVEAAVEAATMRLRPIVMTSLAFLLGVFPLAVSHGAGANSQHAIGTGIIGGTFLATALGVFFIPVFFVFVSRLFDPKRWHIRRRRKEQQNERRKTREAAGPEGA</sequence>
<accession>A0A9D1PYC2</accession>
<gene>
    <name evidence="3" type="ORF">H9894_06260</name>
</gene>
<feature type="region of interest" description="Disordered" evidence="1">
    <location>
        <begin position="216"/>
        <end position="236"/>
    </location>
</feature>
<feature type="transmembrane region" description="Helical" evidence="2">
    <location>
        <begin position="99"/>
        <end position="123"/>
    </location>
</feature>
<feature type="transmembrane region" description="Helical" evidence="2">
    <location>
        <begin position="48"/>
        <end position="66"/>
    </location>
</feature>
<comment type="caution">
    <text evidence="3">The sequence shown here is derived from an EMBL/GenBank/DDBJ whole genome shotgun (WGS) entry which is preliminary data.</text>
</comment>
<feature type="transmembrane region" description="Helical" evidence="2">
    <location>
        <begin position="180"/>
        <end position="206"/>
    </location>
</feature>
<evidence type="ECO:0000313" key="4">
    <source>
        <dbReference type="Proteomes" id="UP000886752"/>
    </source>
</evidence>
<name>A0A9D1PYC2_9BACT</name>
<feature type="transmembrane region" description="Helical" evidence="2">
    <location>
        <begin position="148"/>
        <end position="168"/>
    </location>
</feature>
<dbReference type="GO" id="GO:0042910">
    <property type="term" value="F:xenobiotic transmembrane transporter activity"/>
    <property type="evidence" value="ECO:0007669"/>
    <property type="project" value="TreeGrafter"/>
</dbReference>
<dbReference type="InterPro" id="IPR001036">
    <property type="entry name" value="Acrflvin-R"/>
</dbReference>
<feature type="non-terminal residue" evidence="3">
    <location>
        <position position="1"/>
    </location>
</feature>
<dbReference type="SUPFAM" id="SSF82866">
    <property type="entry name" value="Multidrug efflux transporter AcrB transmembrane domain"/>
    <property type="match status" value="1"/>
</dbReference>
<evidence type="ECO:0000313" key="3">
    <source>
        <dbReference type="EMBL" id="HIW00778.1"/>
    </source>
</evidence>
<evidence type="ECO:0000256" key="2">
    <source>
        <dbReference type="SAM" id="Phobius"/>
    </source>
</evidence>
<dbReference type="Proteomes" id="UP000886752">
    <property type="component" value="Unassembled WGS sequence"/>
</dbReference>
<feature type="transmembrane region" description="Helical" evidence="2">
    <location>
        <begin position="73"/>
        <end position="93"/>
    </location>
</feature>